<dbReference type="Gene3D" id="3.30.70.100">
    <property type="match status" value="5"/>
</dbReference>
<reference evidence="13" key="1">
    <citation type="journal article" date="2022" name="bioRxiv">
        <title>Genomics of Preaxostyla Flagellates Illuminates Evolutionary Transitions and the Path Towards Mitochondrial Loss.</title>
        <authorList>
            <person name="Novak L.V.F."/>
            <person name="Treitli S.C."/>
            <person name="Pyrih J."/>
            <person name="Halakuc P."/>
            <person name="Pipaliya S.V."/>
            <person name="Vacek V."/>
            <person name="Brzon O."/>
            <person name="Soukal P."/>
            <person name="Eme L."/>
            <person name="Dacks J.B."/>
            <person name="Karnkowska A."/>
            <person name="Elias M."/>
            <person name="Hampl V."/>
        </authorList>
    </citation>
    <scope>NUCLEOTIDE SEQUENCE</scope>
    <source>
        <strain evidence="13">RCP-MX</strain>
    </source>
</reference>
<feature type="transmembrane region" description="Helical" evidence="11">
    <location>
        <begin position="808"/>
        <end position="828"/>
    </location>
</feature>
<feature type="domain" description="HMA" evidence="12">
    <location>
        <begin position="140"/>
        <end position="207"/>
    </location>
</feature>
<dbReference type="InterPro" id="IPR006122">
    <property type="entry name" value="HMA_Cu_ion-bd"/>
</dbReference>
<feature type="transmembrane region" description="Helical" evidence="11">
    <location>
        <begin position="1314"/>
        <end position="1336"/>
    </location>
</feature>
<dbReference type="Gene3D" id="3.40.50.1000">
    <property type="entry name" value="HAD superfamily/HAD-like"/>
    <property type="match status" value="1"/>
</dbReference>
<dbReference type="SUPFAM" id="SSF56784">
    <property type="entry name" value="HAD-like"/>
    <property type="match status" value="1"/>
</dbReference>
<evidence type="ECO:0000256" key="11">
    <source>
        <dbReference type="RuleBase" id="RU362081"/>
    </source>
</evidence>
<feature type="transmembrane region" description="Helical" evidence="11">
    <location>
        <begin position="1006"/>
        <end position="1027"/>
    </location>
</feature>
<comment type="subcellular location">
    <subcellularLocation>
        <location evidence="1 11">Membrane</location>
    </subcellularLocation>
</comment>
<keyword evidence="6" id="KW-1278">Translocase</keyword>
<accession>A0ABQ8UP26</accession>
<dbReference type="InterPro" id="IPR023298">
    <property type="entry name" value="ATPase_P-typ_TM_dom_sf"/>
</dbReference>
<dbReference type="Gene3D" id="2.70.150.10">
    <property type="entry name" value="Calcium-transporting ATPase, cytoplasmic transduction domain A"/>
    <property type="match status" value="1"/>
</dbReference>
<dbReference type="EMBL" id="JAPMOS010000010">
    <property type="protein sequence ID" value="KAJ4460929.1"/>
    <property type="molecule type" value="Genomic_DNA"/>
</dbReference>
<dbReference type="PRINTS" id="PR00119">
    <property type="entry name" value="CATATPASE"/>
</dbReference>
<sequence length="1404" mass="148722">MLVGTCVGQREQMWDKTDPATADPLVDCCVAHSTESLDATGPDQGVDRALDLKISGMMCAANCARRVREALAALSGVTEAQVDFDTKTAMVRFREPPCSEAACRDAVFQAGDFTVTEVRPHTQPTVSPASSTAVTSPLERSLEMRIDGMKCAANCARRVREALAALAGMDEARVDFDQKTATVRFHEPPCSEAACRDAVFQAGDFTVAQVTPLGLVGAPAPAPVSTEAATSCGPSLSGVECALDLKISGMMCAANCARRVREALAALSGVTEAQVDFDTKTAMVRFREPPCSEAACRDAVFQAGDFTVTEVLPHSLATTEPSASLERSLELRIDGMKCAANCARRVREALAALAGMDEARVDFDQKTATVRFHEPPCSEAACRDAVFQAGDFTVTQVTPLGPVGAPALAPPVTSLVPTGATASCGPSLPASRATLPAVSPLDVDAPTDGPVVIRVTGMSCASCVAHVEDAIRHVPGVRSVAVNLLAEKASVQGTVVPRALLDAVKALGYGASVIDSRTEKIVFQVKGPRAIPLPQTRELFAVWHDSDFRICLVAHLPPPSPHSTPADPSRPASVLAARAAALASGWQTQLAPEDHAARSAITAVRSKGAYIEVAFTSAVAPVRAVYRSLQAAIERSQPGAQLDVVSDPSVMEGDTLVRPATRSRECILLVDRRMGASSHCVKFTRWVAVWWGGRQLAESRHWRLLFLLSLVATVPLFALGMIVPLVPGWEEAIAYPIVPGLTVDTLVMAVLSTFCQLVLCGPFYAKAWRTLRTGKSDMNVLVALGTTCAWAYSMSAAIVSLVNPTMHGMHFFEANAMLITFILMGRWFESLAKHRTSQSLRQLTKLQPSTAILMDTTAGTECPIATQLVQVGDVLKVLPGSKVPTDGTVLDGATTVDESMVTGESAPVAKGPEDALIGGTINQGGLIVMRAAAVGNDTFLQQVIRLVEQAQSTKVPVQQFADRVAGIFVPVIVGLALLTFAVWLSLSLSGVLPAWYYHDIHPLPALFALYFATAVVVIACPCALGLATPTAVMVGSGVGARLGLLVRSGAALEDAFRLKAIAFDKTGTLTYGKPTVMHILATDPARVTDRDLAVVLAAAESGLYCLPRTTHPLATAIVGDVTQRYPDLGAVATPTDLQNTPGEGLQCTVQGRSVLVGNLRMMERHGVALSPSDSETVRQWQDRAWTVVFCAVDGALAGVCALSDHLRPEAVRTIQALRHMGLEVRGRATSQTQHQYSHPTGGHAHGDTRTTALSIARQAGIVERNVFAQASVLKEIQRNYGGKVAMCGDGVNDADIVTAVDLSRTTFRRIRWNFVWALGYNVLAVPFATGVFYPLLRVAVPPWLAGLAMSLSSVSVVLSSLLLNLYKKPKLPTGPQPTAAPAPGSAFSINEPASERAPLLGSTV</sequence>
<dbReference type="SUPFAM" id="SSF55008">
    <property type="entry name" value="HMA, heavy metal-associated domain"/>
    <property type="match status" value="5"/>
</dbReference>
<evidence type="ECO:0000313" key="14">
    <source>
        <dbReference type="Proteomes" id="UP001141327"/>
    </source>
</evidence>
<organism evidence="13 14">
    <name type="scientific">Paratrimastix pyriformis</name>
    <dbReference type="NCBI Taxonomy" id="342808"/>
    <lineage>
        <taxon>Eukaryota</taxon>
        <taxon>Metamonada</taxon>
        <taxon>Preaxostyla</taxon>
        <taxon>Paratrimastigidae</taxon>
        <taxon>Paratrimastix</taxon>
    </lineage>
</organism>
<dbReference type="InterPro" id="IPR017969">
    <property type="entry name" value="Heavy-metal-associated_CS"/>
</dbReference>
<dbReference type="PRINTS" id="PR00942">
    <property type="entry name" value="CUATPASEI"/>
</dbReference>
<comment type="similarity">
    <text evidence="11">Belongs to the cation transport ATPase (P-type) (TC 3.A.3) family. Type IB subfamily.</text>
</comment>
<feature type="transmembrane region" description="Helical" evidence="11">
    <location>
        <begin position="964"/>
        <end position="986"/>
    </location>
</feature>
<feature type="transmembrane region" description="Helical" evidence="11">
    <location>
        <begin position="1342"/>
        <end position="1366"/>
    </location>
</feature>
<keyword evidence="11" id="KW-0547">Nucleotide-binding</keyword>
<evidence type="ECO:0000256" key="7">
    <source>
        <dbReference type="ARBA" id="ARBA00022989"/>
    </source>
</evidence>
<keyword evidence="9" id="KW-0406">Ion transport</keyword>
<protein>
    <submittedName>
        <fullName evidence="13">Ion-transporting P-type ATPase</fullName>
    </submittedName>
</protein>
<dbReference type="CDD" id="cd00371">
    <property type="entry name" value="HMA"/>
    <property type="match status" value="5"/>
</dbReference>
<feature type="domain" description="HMA" evidence="12">
    <location>
        <begin position="241"/>
        <end position="308"/>
    </location>
</feature>
<evidence type="ECO:0000256" key="10">
    <source>
        <dbReference type="ARBA" id="ARBA00023136"/>
    </source>
</evidence>
<evidence type="ECO:0000256" key="6">
    <source>
        <dbReference type="ARBA" id="ARBA00022967"/>
    </source>
</evidence>
<dbReference type="InterPro" id="IPR027256">
    <property type="entry name" value="P-typ_ATPase_IB"/>
</dbReference>
<dbReference type="InterPro" id="IPR018303">
    <property type="entry name" value="ATPase_P-typ_P_site"/>
</dbReference>
<dbReference type="InterPro" id="IPR023214">
    <property type="entry name" value="HAD_sf"/>
</dbReference>
<dbReference type="NCBIfam" id="TIGR00003">
    <property type="entry name" value="copper ion binding protein"/>
    <property type="match status" value="1"/>
</dbReference>
<dbReference type="InterPro" id="IPR006121">
    <property type="entry name" value="HMA_dom"/>
</dbReference>
<dbReference type="InterPro" id="IPR008250">
    <property type="entry name" value="ATPase_P-typ_transduc_dom_A_sf"/>
</dbReference>
<keyword evidence="2" id="KW-0813">Transport</keyword>
<evidence type="ECO:0000256" key="2">
    <source>
        <dbReference type="ARBA" id="ARBA00022448"/>
    </source>
</evidence>
<dbReference type="InterPro" id="IPR036412">
    <property type="entry name" value="HAD-like_sf"/>
</dbReference>
<evidence type="ECO:0000256" key="8">
    <source>
        <dbReference type="ARBA" id="ARBA00023008"/>
    </source>
</evidence>
<comment type="caution">
    <text evidence="13">The sequence shown here is derived from an EMBL/GenBank/DDBJ whole genome shotgun (WGS) entry which is preliminary data.</text>
</comment>
<keyword evidence="4 11" id="KW-0479">Metal-binding</keyword>
<dbReference type="Pfam" id="PF00403">
    <property type="entry name" value="HMA"/>
    <property type="match status" value="5"/>
</dbReference>
<dbReference type="PANTHER" id="PTHR46594:SF4">
    <property type="entry name" value="P-TYPE CATION-TRANSPORTING ATPASE"/>
    <property type="match status" value="1"/>
</dbReference>
<dbReference type="NCBIfam" id="TIGR01494">
    <property type="entry name" value="ATPase_P-type"/>
    <property type="match status" value="1"/>
</dbReference>
<evidence type="ECO:0000256" key="3">
    <source>
        <dbReference type="ARBA" id="ARBA00022692"/>
    </source>
</evidence>
<dbReference type="SUPFAM" id="SSF81665">
    <property type="entry name" value="Calcium ATPase, transmembrane domain M"/>
    <property type="match status" value="1"/>
</dbReference>
<dbReference type="InterPro" id="IPR059000">
    <property type="entry name" value="ATPase_P-type_domA"/>
</dbReference>
<evidence type="ECO:0000256" key="5">
    <source>
        <dbReference type="ARBA" id="ARBA00022737"/>
    </source>
</evidence>
<feature type="transmembrane region" description="Helical" evidence="11">
    <location>
        <begin position="746"/>
        <end position="768"/>
    </location>
</feature>
<feature type="domain" description="HMA" evidence="12">
    <location>
        <begin position="449"/>
        <end position="512"/>
    </location>
</feature>
<dbReference type="PROSITE" id="PS00154">
    <property type="entry name" value="ATPASE_E1_E2"/>
    <property type="match status" value="1"/>
</dbReference>
<dbReference type="NCBIfam" id="TIGR01525">
    <property type="entry name" value="ATPase-IB_hvy"/>
    <property type="match status" value="1"/>
</dbReference>
<dbReference type="InterPro" id="IPR023299">
    <property type="entry name" value="ATPase_P-typ_cyto_dom_N"/>
</dbReference>
<evidence type="ECO:0000256" key="9">
    <source>
        <dbReference type="ARBA" id="ARBA00023065"/>
    </source>
</evidence>
<dbReference type="InterPro" id="IPR036163">
    <property type="entry name" value="HMA_dom_sf"/>
</dbReference>
<gene>
    <name evidence="13" type="ORF">PAPYR_2775</name>
</gene>
<feature type="domain" description="HMA" evidence="12">
    <location>
        <begin position="48"/>
        <end position="115"/>
    </location>
</feature>
<dbReference type="Pfam" id="PF00122">
    <property type="entry name" value="E1-E2_ATPase"/>
    <property type="match status" value="1"/>
</dbReference>
<keyword evidence="8" id="KW-0186">Copper</keyword>
<name>A0ABQ8UP26_9EUKA</name>
<dbReference type="Pfam" id="PF00702">
    <property type="entry name" value="Hydrolase"/>
    <property type="match status" value="1"/>
</dbReference>
<feature type="transmembrane region" description="Helical" evidence="11">
    <location>
        <begin position="780"/>
        <end position="802"/>
    </location>
</feature>
<dbReference type="PANTHER" id="PTHR46594">
    <property type="entry name" value="P-TYPE CATION-TRANSPORTING ATPASE"/>
    <property type="match status" value="1"/>
</dbReference>
<keyword evidence="11" id="KW-0067">ATP-binding</keyword>
<dbReference type="SUPFAM" id="SSF81653">
    <property type="entry name" value="Calcium ATPase, transduction domain A"/>
    <property type="match status" value="1"/>
</dbReference>
<keyword evidence="7 11" id="KW-1133">Transmembrane helix</keyword>
<evidence type="ECO:0000313" key="13">
    <source>
        <dbReference type="EMBL" id="KAJ4460929.1"/>
    </source>
</evidence>
<dbReference type="Proteomes" id="UP001141327">
    <property type="component" value="Unassembled WGS sequence"/>
</dbReference>
<feature type="transmembrane region" description="Helical" evidence="11">
    <location>
        <begin position="704"/>
        <end position="726"/>
    </location>
</feature>
<dbReference type="PRINTS" id="PR00943">
    <property type="entry name" value="CUATPASE"/>
</dbReference>
<keyword evidence="5" id="KW-0677">Repeat</keyword>
<evidence type="ECO:0000256" key="1">
    <source>
        <dbReference type="ARBA" id="ARBA00004370"/>
    </source>
</evidence>
<dbReference type="PROSITE" id="PS01047">
    <property type="entry name" value="HMA_1"/>
    <property type="match status" value="1"/>
</dbReference>
<keyword evidence="3 11" id="KW-0812">Transmembrane</keyword>
<dbReference type="PROSITE" id="PS50846">
    <property type="entry name" value="HMA_2"/>
    <property type="match status" value="5"/>
</dbReference>
<feature type="domain" description="HMA" evidence="12">
    <location>
        <begin position="327"/>
        <end position="394"/>
    </location>
</feature>
<evidence type="ECO:0000256" key="4">
    <source>
        <dbReference type="ARBA" id="ARBA00022723"/>
    </source>
</evidence>
<dbReference type="InterPro" id="IPR001757">
    <property type="entry name" value="P_typ_ATPase"/>
</dbReference>
<dbReference type="Gene3D" id="3.40.1110.10">
    <property type="entry name" value="Calcium-transporting ATPase, cytoplasmic domain N"/>
    <property type="match status" value="2"/>
</dbReference>
<proteinExistence type="inferred from homology"/>
<keyword evidence="10 11" id="KW-0472">Membrane</keyword>
<evidence type="ECO:0000259" key="12">
    <source>
        <dbReference type="PROSITE" id="PS50846"/>
    </source>
</evidence>
<keyword evidence="14" id="KW-1185">Reference proteome</keyword>